<evidence type="ECO:0000313" key="10">
    <source>
        <dbReference type="Proteomes" id="UP000050795"/>
    </source>
</evidence>
<evidence type="ECO:0000256" key="3">
    <source>
        <dbReference type="ARBA" id="ARBA00022989"/>
    </source>
</evidence>
<proteinExistence type="predicted"/>
<feature type="region of interest" description="Disordered" evidence="7">
    <location>
        <begin position="105"/>
        <end position="164"/>
    </location>
</feature>
<keyword evidence="10" id="KW-1185">Reference proteome</keyword>
<evidence type="ECO:0000256" key="4">
    <source>
        <dbReference type="ARBA" id="ARBA00023054"/>
    </source>
</evidence>
<evidence type="ECO:0000313" key="11">
    <source>
        <dbReference type="WBParaSite" id="TREG1_111720.1"/>
    </source>
</evidence>
<feature type="coiled-coil region" evidence="6">
    <location>
        <begin position="727"/>
        <end position="779"/>
    </location>
</feature>
<feature type="compositionally biased region" description="Polar residues" evidence="7">
    <location>
        <begin position="62"/>
        <end position="73"/>
    </location>
</feature>
<evidence type="ECO:0000256" key="2">
    <source>
        <dbReference type="ARBA" id="ARBA00022692"/>
    </source>
</evidence>
<dbReference type="FunFam" id="2.60.120.260:FF:000009">
    <property type="entry name" value="SUN domain-containing protein 1 isoform X1"/>
    <property type="match status" value="1"/>
</dbReference>
<evidence type="ECO:0000256" key="5">
    <source>
        <dbReference type="ARBA" id="ARBA00023136"/>
    </source>
</evidence>
<comment type="subcellular location">
    <subcellularLocation>
        <location evidence="1">Membrane</location>
    </subcellularLocation>
</comment>
<protein>
    <recommendedName>
        <fullName evidence="9">SUN domain-containing protein</fullName>
    </recommendedName>
</protein>
<organism evidence="10 11">
    <name type="scientific">Trichobilharzia regenti</name>
    <name type="common">Nasal bird schistosome</name>
    <dbReference type="NCBI Taxonomy" id="157069"/>
    <lineage>
        <taxon>Eukaryota</taxon>
        <taxon>Metazoa</taxon>
        <taxon>Spiralia</taxon>
        <taxon>Lophotrochozoa</taxon>
        <taxon>Platyhelminthes</taxon>
        <taxon>Trematoda</taxon>
        <taxon>Digenea</taxon>
        <taxon>Strigeidida</taxon>
        <taxon>Schistosomatoidea</taxon>
        <taxon>Schistosomatidae</taxon>
        <taxon>Trichobilharzia</taxon>
    </lineage>
</organism>
<dbReference type="PANTHER" id="PTHR12911">
    <property type="entry name" value="SAD1/UNC-84-LIKE PROTEIN-RELATED"/>
    <property type="match status" value="1"/>
</dbReference>
<feature type="region of interest" description="Disordered" evidence="7">
    <location>
        <begin position="49"/>
        <end position="84"/>
    </location>
</feature>
<dbReference type="WBParaSite" id="TREG1_111720.1">
    <property type="protein sequence ID" value="TREG1_111720.1"/>
    <property type="gene ID" value="TREG1_111720"/>
</dbReference>
<reference evidence="11" key="2">
    <citation type="submission" date="2023-11" db="UniProtKB">
        <authorList>
            <consortium name="WormBaseParasite"/>
        </authorList>
    </citation>
    <scope>IDENTIFICATION</scope>
</reference>
<dbReference type="PROSITE" id="PS51469">
    <property type="entry name" value="SUN"/>
    <property type="match status" value="1"/>
</dbReference>
<feature type="domain" description="SUN" evidence="9">
    <location>
        <begin position="918"/>
        <end position="1079"/>
    </location>
</feature>
<evidence type="ECO:0000256" key="6">
    <source>
        <dbReference type="SAM" id="Coils"/>
    </source>
</evidence>
<keyword evidence="2 8" id="KW-0812">Transmembrane</keyword>
<accession>A0AA85ITN3</accession>
<feature type="transmembrane region" description="Helical" evidence="8">
    <location>
        <begin position="350"/>
        <end position="372"/>
    </location>
</feature>
<feature type="compositionally biased region" description="Basic and acidic residues" evidence="7">
    <location>
        <begin position="144"/>
        <end position="159"/>
    </location>
</feature>
<dbReference type="GO" id="GO:0043495">
    <property type="term" value="F:protein-membrane adaptor activity"/>
    <property type="evidence" value="ECO:0007669"/>
    <property type="project" value="TreeGrafter"/>
</dbReference>
<dbReference type="Gene3D" id="2.60.120.260">
    <property type="entry name" value="Galactose-binding domain-like"/>
    <property type="match status" value="1"/>
</dbReference>
<evidence type="ECO:0000256" key="8">
    <source>
        <dbReference type="SAM" id="Phobius"/>
    </source>
</evidence>
<dbReference type="GO" id="GO:0034993">
    <property type="term" value="C:meiotic nuclear membrane microtubule tethering complex"/>
    <property type="evidence" value="ECO:0007669"/>
    <property type="project" value="TreeGrafter"/>
</dbReference>
<name>A0AA85ITN3_TRIRE</name>
<evidence type="ECO:0000256" key="7">
    <source>
        <dbReference type="SAM" id="MobiDB-lite"/>
    </source>
</evidence>
<feature type="transmembrane region" description="Helical" evidence="8">
    <location>
        <begin position="444"/>
        <end position="465"/>
    </location>
</feature>
<dbReference type="AlphaFoldDB" id="A0AA85ITN3"/>
<dbReference type="PANTHER" id="PTHR12911:SF8">
    <property type="entry name" value="KLAROID PROTEIN-RELATED"/>
    <property type="match status" value="1"/>
</dbReference>
<keyword evidence="4 6" id="KW-0175">Coiled coil</keyword>
<dbReference type="Pfam" id="PF07738">
    <property type="entry name" value="Sad1_UNC"/>
    <property type="match status" value="1"/>
</dbReference>
<reference evidence="10" key="1">
    <citation type="submission" date="2022-06" db="EMBL/GenBank/DDBJ databases">
        <authorList>
            <person name="Berger JAMES D."/>
            <person name="Berger JAMES D."/>
        </authorList>
    </citation>
    <scope>NUCLEOTIDE SEQUENCE [LARGE SCALE GENOMIC DNA]</scope>
</reference>
<dbReference type="Proteomes" id="UP000050795">
    <property type="component" value="Unassembled WGS sequence"/>
</dbReference>
<dbReference type="InterPro" id="IPR012919">
    <property type="entry name" value="SUN_dom"/>
</dbReference>
<keyword evidence="3 8" id="KW-1133">Transmembrane helix</keyword>
<evidence type="ECO:0000256" key="1">
    <source>
        <dbReference type="ARBA" id="ARBA00004370"/>
    </source>
</evidence>
<evidence type="ECO:0000259" key="9">
    <source>
        <dbReference type="PROSITE" id="PS51469"/>
    </source>
</evidence>
<keyword evidence="5 8" id="KW-0472">Membrane</keyword>
<sequence length="1080" mass="123033">MDGVESQMRFNSFGSAYFMTSASEYTRNSHEALNSYGLSMARMLRSRNVEAEVEEEDRSGRNSDVSSNSNTPTSRLLRSSVRKSRNISNDSRVVGITEEQRWASYESQANTNNPTDIDDVTIEDDRINPSLNSSSTRTRRSRRSERLLSMEQTKSHTDGGRGGLKLSSANSSYVYTYRSQATLEQAVLPLQATNQTYNSSGGYGSETINYGSWIKSIQALWKKLVRNDTPQVNPITAAASAATTHSRLQSDGERDRSKVWLTRHMFGLERETVRQEHHHLRDTDYHFVSSDAEEDGDDYNINATKNVPTWIQPHLSSKYLSKPNSVRRDSTVRRYAVHIMNSLRNLTIQILAFIMVCIYAVGNIFMHIISCLPRVYRWILTKFSSSSNDVNNSSSATVSSNAEATWYPSSLGFRSTHKPNLSSFTVPDDPYAERQRNDNGNTCLHWLLPVIFILLPLLLILSMLFSPIDGIANNSTLGILPVFSDANCTSELSEPRPNVNHLWSLFTWRARCLYTRYFLSSELDDDVSTDGIGWLQWMSFSTPSKSDDRTPMSTDFGKVNFNEVAAKELMERFTAFSQSVNKRLDELSQTVKANAYEVVNLRQESFTKSNVLDLQINEMRNAFNQHLNDWRQFYGRYEQVHSEDNSKSNNDDKKTMSDVIHHTELLFLQERERLLQTINEAVNHTIEEHWNALRREIIQDRLHSNNISLNNMSMFLNSLHDQLHFRSRQAQSESQKLRQLLMRLNADRSQKFANLEGSLLQLQTTVDLLTLRLSDLERLSQESKSTLMYIEGELKKCSGSEALVNQCHEDVIKHVNTVIENLSRSLSVRSRETFQQTVINELKHTDAGMDSFLMKYIRQAVSNLTKESVNKLIHDHKTEWLPNSLGNEINFAKMIDDALHRFAADRIGLPDYALESAGGSIVGVRCTKTYTERASLLSIFGLPLVRLSNSPRTIIQPGDNNPGNCWPFYGSKGYVIIRLSLPINITSVTLEHLAKELSPTGRLDSAPKEFLVKALESENDENGVILGKFMYDVNDKPLQTFRVKEYSKPVQFIELVILSNHGNPEYTCIYRFRVHGNVVT</sequence>
<dbReference type="InterPro" id="IPR045119">
    <property type="entry name" value="SUN1-5"/>
</dbReference>
<feature type="compositionally biased region" description="Polar residues" evidence="7">
    <location>
        <begin position="105"/>
        <end position="115"/>
    </location>
</feature>